<keyword evidence="1" id="KW-1185">Reference proteome</keyword>
<name>A0ABM1UTK6_MICOH</name>
<proteinExistence type="predicted"/>
<evidence type="ECO:0000313" key="2">
    <source>
        <dbReference type="RefSeq" id="XP_026645318.1"/>
    </source>
</evidence>
<accession>A0ABM1UTK6</accession>
<dbReference type="Proteomes" id="UP000694915">
    <property type="component" value="Unplaced"/>
</dbReference>
<protein>
    <submittedName>
        <fullName evidence="2">Uncharacterized protein LOC113458407 isoform X1</fullName>
    </submittedName>
</protein>
<dbReference type="GeneID" id="113458407"/>
<evidence type="ECO:0000313" key="1">
    <source>
        <dbReference type="Proteomes" id="UP000694915"/>
    </source>
</evidence>
<dbReference type="RefSeq" id="XP_026645318.1">
    <property type="nucleotide sequence ID" value="XM_026789517.1"/>
</dbReference>
<sequence length="227" mass="24635">MAACSQVRKLSWVMEGAASRLRGASGASLPPRVAEVTRGTPARERLNRFPGCFQAAAEEVLRRWPRPRAVAAGAEGTHGVGVAAKCSRGRAVGCSLQYGSDGLQQSRRTRRGLGETEASTAAGPCTGLRGKESELGERALQVCLQAVRGSALLCVRNGSQENQDESRSHWKPCPCLSGLQFLLKRWLTLPSKEWKRSQHRINQEAWTVESGASRLRDHTVAKSCSEL</sequence>
<reference evidence="2" key="1">
    <citation type="submission" date="2025-08" db="UniProtKB">
        <authorList>
            <consortium name="RefSeq"/>
        </authorList>
    </citation>
    <scope>IDENTIFICATION</scope>
</reference>
<organism evidence="1 2">
    <name type="scientific">Microtus ochrogaster</name>
    <name type="common">Prairie vole</name>
    <dbReference type="NCBI Taxonomy" id="79684"/>
    <lineage>
        <taxon>Eukaryota</taxon>
        <taxon>Metazoa</taxon>
        <taxon>Chordata</taxon>
        <taxon>Craniata</taxon>
        <taxon>Vertebrata</taxon>
        <taxon>Euteleostomi</taxon>
        <taxon>Mammalia</taxon>
        <taxon>Eutheria</taxon>
        <taxon>Euarchontoglires</taxon>
        <taxon>Glires</taxon>
        <taxon>Rodentia</taxon>
        <taxon>Myomorpha</taxon>
        <taxon>Muroidea</taxon>
        <taxon>Cricetidae</taxon>
        <taxon>Arvicolinae</taxon>
        <taxon>Microtus</taxon>
    </lineage>
</organism>
<gene>
    <name evidence="2" type="primary">LOC113458407</name>
</gene>